<dbReference type="Gene3D" id="1.20.120.540">
    <property type="entry name" value="Voltage-gated potassium channels"/>
    <property type="match status" value="1"/>
</dbReference>
<dbReference type="Proteomes" id="UP001627154">
    <property type="component" value="Unassembled WGS sequence"/>
</dbReference>
<proteinExistence type="predicted"/>
<sequence>MIPCCYLVSAWSPRKALFWGHGLSGLLPLMTSFVADWIGVCCCRLVVGMLQSCLLACIHTLVSQWSPIVGCSLSTSRGG</sequence>
<dbReference type="InterPro" id="IPR027378">
    <property type="entry name" value="Nucleotide_channel_N"/>
</dbReference>
<protein>
    <submittedName>
        <fullName evidence="1">Uncharacterized protein</fullName>
    </submittedName>
</protein>
<keyword evidence="2" id="KW-1185">Reference proteome</keyword>
<dbReference type="SUPFAM" id="SSF103473">
    <property type="entry name" value="MFS general substrate transporter"/>
    <property type="match status" value="1"/>
</dbReference>
<comment type="caution">
    <text evidence="1">The sequence shown here is derived from an EMBL/GenBank/DDBJ whole genome shotgun (WGS) entry which is preliminary data.</text>
</comment>
<dbReference type="InterPro" id="IPR036259">
    <property type="entry name" value="MFS_trans_sf"/>
</dbReference>
<evidence type="ECO:0000313" key="2">
    <source>
        <dbReference type="Proteomes" id="UP001627154"/>
    </source>
</evidence>
<reference evidence="1 2" key="1">
    <citation type="journal article" date="2024" name="bioRxiv">
        <title>A reference genome for Trichogramma kaykai: A tiny desert-dwelling parasitoid wasp with competing sex-ratio distorters.</title>
        <authorList>
            <person name="Culotta J."/>
            <person name="Lindsey A.R."/>
        </authorList>
    </citation>
    <scope>NUCLEOTIDE SEQUENCE [LARGE SCALE GENOMIC DNA]</scope>
    <source>
        <strain evidence="1 2">KSX58</strain>
    </source>
</reference>
<organism evidence="1 2">
    <name type="scientific">Trichogramma kaykai</name>
    <dbReference type="NCBI Taxonomy" id="54128"/>
    <lineage>
        <taxon>Eukaryota</taxon>
        <taxon>Metazoa</taxon>
        <taxon>Ecdysozoa</taxon>
        <taxon>Arthropoda</taxon>
        <taxon>Hexapoda</taxon>
        <taxon>Insecta</taxon>
        <taxon>Pterygota</taxon>
        <taxon>Neoptera</taxon>
        <taxon>Endopterygota</taxon>
        <taxon>Hymenoptera</taxon>
        <taxon>Apocrita</taxon>
        <taxon>Proctotrupomorpha</taxon>
        <taxon>Chalcidoidea</taxon>
        <taxon>Trichogrammatidae</taxon>
        <taxon>Trichogramma</taxon>
    </lineage>
</organism>
<dbReference type="AlphaFoldDB" id="A0ABD2WRD0"/>
<dbReference type="EMBL" id="JBJJXI010000078">
    <property type="protein sequence ID" value="KAL3395686.1"/>
    <property type="molecule type" value="Genomic_DNA"/>
</dbReference>
<evidence type="ECO:0000313" key="1">
    <source>
        <dbReference type="EMBL" id="KAL3395686.1"/>
    </source>
</evidence>
<name>A0ABD2WRD0_9HYME</name>
<accession>A0ABD2WRD0</accession>
<gene>
    <name evidence="1" type="ORF">TKK_010224</name>
</gene>